<dbReference type="SMART" id="SM00401">
    <property type="entry name" value="ZnF_GATA"/>
    <property type="match status" value="1"/>
</dbReference>
<feature type="domain" description="GATA-type" evidence="8">
    <location>
        <begin position="191"/>
        <end position="216"/>
    </location>
</feature>
<protein>
    <recommendedName>
        <fullName evidence="8">GATA-type domain-containing protein</fullName>
    </recommendedName>
</protein>
<name>A0A4V5N3E6_9PEZI</name>
<dbReference type="Proteomes" id="UP000308549">
    <property type="component" value="Unassembled WGS sequence"/>
</dbReference>
<comment type="caution">
    <text evidence="9">The sequence shown here is derived from an EMBL/GenBank/DDBJ whole genome shotgun (WGS) entry which is preliminary data.</text>
</comment>
<dbReference type="PANTHER" id="PTHR47172:SF24">
    <property type="entry name" value="GATA ZINC FINGER DOMAIN-CONTAINING PROTEIN 14-RELATED"/>
    <property type="match status" value="1"/>
</dbReference>
<feature type="region of interest" description="Disordered" evidence="7">
    <location>
        <begin position="132"/>
        <end position="160"/>
    </location>
</feature>
<dbReference type="InterPro" id="IPR000679">
    <property type="entry name" value="Znf_GATA"/>
</dbReference>
<keyword evidence="4" id="KW-0805">Transcription regulation</keyword>
<dbReference type="GO" id="GO:0043565">
    <property type="term" value="F:sequence-specific DNA binding"/>
    <property type="evidence" value="ECO:0007669"/>
    <property type="project" value="InterPro"/>
</dbReference>
<evidence type="ECO:0000256" key="6">
    <source>
        <dbReference type="PROSITE-ProRule" id="PRU00094"/>
    </source>
</evidence>
<dbReference type="GO" id="GO:0006355">
    <property type="term" value="P:regulation of DNA-templated transcription"/>
    <property type="evidence" value="ECO:0007669"/>
    <property type="project" value="InterPro"/>
</dbReference>
<evidence type="ECO:0000256" key="4">
    <source>
        <dbReference type="ARBA" id="ARBA00023015"/>
    </source>
</evidence>
<reference evidence="9 10" key="1">
    <citation type="submission" date="2017-03" db="EMBL/GenBank/DDBJ databases">
        <title>Genomes of endolithic fungi from Antarctica.</title>
        <authorList>
            <person name="Coleine C."/>
            <person name="Masonjones S."/>
            <person name="Stajich J.E."/>
        </authorList>
    </citation>
    <scope>NUCLEOTIDE SEQUENCE [LARGE SCALE GENOMIC DNA]</scope>
    <source>
        <strain evidence="9 10">CCFEE 6315</strain>
    </source>
</reference>
<dbReference type="AlphaFoldDB" id="A0A4V5N3E6"/>
<dbReference type="PROSITE" id="PS50114">
    <property type="entry name" value="GATA_ZN_FINGER_2"/>
    <property type="match status" value="1"/>
</dbReference>
<feature type="region of interest" description="Disordered" evidence="7">
    <location>
        <begin position="29"/>
        <end position="85"/>
    </location>
</feature>
<dbReference type="EMBL" id="NAJL01000058">
    <property type="protein sequence ID" value="TKA23299.1"/>
    <property type="molecule type" value="Genomic_DNA"/>
</dbReference>
<evidence type="ECO:0000313" key="9">
    <source>
        <dbReference type="EMBL" id="TKA23299.1"/>
    </source>
</evidence>
<organism evidence="9 10">
    <name type="scientific">Salinomyces thailandicus</name>
    <dbReference type="NCBI Taxonomy" id="706561"/>
    <lineage>
        <taxon>Eukaryota</taxon>
        <taxon>Fungi</taxon>
        <taxon>Dikarya</taxon>
        <taxon>Ascomycota</taxon>
        <taxon>Pezizomycotina</taxon>
        <taxon>Dothideomycetes</taxon>
        <taxon>Dothideomycetidae</taxon>
        <taxon>Mycosphaerellales</taxon>
        <taxon>Teratosphaeriaceae</taxon>
        <taxon>Salinomyces</taxon>
    </lineage>
</organism>
<evidence type="ECO:0000256" key="3">
    <source>
        <dbReference type="ARBA" id="ARBA00022833"/>
    </source>
</evidence>
<sequence>MDGRGTQASGSHWELPGSMRDHATGLQHMSLHPGQSLTSEAPQFSAQSGGYAGTYARDGLQDGGGRLPGRDVPDVPTGLQQGAPPTHDYVAREVARTVLRNTDDLYQASWAAKVLDPLLEAELCRTIARHIEGRDNHQQKPKKKRKRRHVEEEAPQPEQPSVLADVDQTQMVAFEAPVGQEGADAMVRFVCTECGTRDTARWRNGRNGKVCNACGIAYLKKRKKEKQAIEDQQDGEGDDGSRPMWAV</sequence>
<feature type="compositionally biased region" description="Polar residues" evidence="7">
    <location>
        <begin position="1"/>
        <end position="10"/>
    </location>
</feature>
<dbReference type="Gene3D" id="3.30.50.10">
    <property type="entry name" value="Erythroid Transcription Factor GATA-1, subunit A"/>
    <property type="match status" value="1"/>
</dbReference>
<evidence type="ECO:0000259" key="8">
    <source>
        <dbReference type="PROSITE" id="PS50114"/>
    </source>
</evidence>
<dbReference type="PANTHER" id="PTHR47172">
    <property type="entry name" value="OS01G0976800 PROTEIN"/>
    <property type="match status" value="1"/>
</dbReference>
<keyword evidence="1" id="KW-0479">Metal-binding</keyword>
<keyword evidence="5" id="KW-0804">Transcription</keyword>
<keyword evidence="10" id="KW-1185">Reference proteome</keyword>
<feature type="compositionally biased region" description="Basic residues" evidence="7">
    <location>
        <begin position="139"/>
        <end position="148"/>
    </location>
</feature>
<evidence type="ECO:0000256" key="7">
    <source>
        <dbReference type="SAM" id="MobiDB-lite"/>
    </source>
</evidence>
<feature type="region of interest" description="Disordered" evidence="7">
    <location>
        <begin position="222"/>
        <end position="247"/>
    </location>
</feature>
<evidence type="ECO:0000313" key="10">
    <source>
        <dbReference type="Proteomes" id="UP000308549"/>
    </source>
</evidence>
<proteinExistence type="predicted"/>
<gene>
    <name evidence="9" type="ORF">B0A50_07356</name>
</gene>
<dbReference type="CDD" id="cd00202">
    <property type="entry name" value="ZnF_GATA"/>
    <property type="match status" value="1"/>
</dbReference>
<dbReference type="SUPFAM" id="SSF57716">
    <property type="entry name" value="Glucocorticoid receptor-like (DNA-binding domain)"/>
    <property type="match status" value="1"/>
</dbReference>
<dbReference type="OrthoDB" id="2162994at2759"/>
<keyword evidence="2 6" id="KW-0863">Zinc-finger</keyword>
<dbReference type="InterPro" id="IPR013088">
    <property type="entry name" value="Znf_NHR/GATA"/>
</dbReference>
<feature type="region of interest" description="Disordered" evidence="7">
    <location>
        <begin position="1"/>
        <end position="20"/>
    </location>
</feature>
<feature type="compositionally biased region" description="Polar residues" evidence="7">
    <location>
        <begin position="33"/>
        <end position="48"/>
    </location>
</feature>
<dbReference type="Pfam" id="PF00320">
    <property type="entry name" value="GATA"/>
    <property type="match status" value="1"/>
</dbReference>
<evidence type="ECO:0000256" key="2">
    <source>
        <dbReference type="ARBA" id="ARBA00022771"/>
    </source>
</evidence>
<evidence type="ECO:0000256" key="5">
    <source>
        <dbReference type="ARBA" id="ARBA00023163"/>
    </source>
</evidence>
<evidence type="ECO:0000256" key="1">
    <source>
        <dbReference type="ARBA" id="ARBA00022723"/>
    </source>
</evidence>
<keyword evidence="3" id="KW-0862">Zinc</keyword>
<dbReference type="GO" id="GO:0008270">
    <property type="term" value="F:zinc ion binding"/>
    <property type="evidence" value="ECO:0007669"/>
    <property type="project" value="UniProtKB-KW"/>
</dbReference>
<accession>A0A4V5N3E6</accession>